<dbReference type="EMBL" id="JBEPMO010000018">
    <property type="protein sequence ID" value="MET3732736.1"/>
    <property type="molecule type" value="Genomic_DNA"/>
</dbReference>
<proteinExistence type="predicted"/>
<evidence type="ECO:0000313" key="2">
    <source>
        <dbReference type="Proteomes" id="UP001549146"/>
    </source>
</evidence>
<gene>
    <name evidence="1" type="ORF">ABID46_002327</name>
</gene>
<sequence>MRIHILLFIGFLTLLSCQKEKFNVDQFHSIIPIVEIEEQEEWDKNPNWFQLKEGEGYRNYFRYNDHIYLGSRNIKNKPIDATAKDFWILSGTEYAKDKYYFFHPIGTSICANSRKYGCYCYFEDYIIGKFNVDDFVYLGEQYISNKDSIYFKGVVMKNVDAKSFQIHQFENKPNVTSSLTGEDAFDKFATDKNNVFMNDQILDEINSEGFYLEYDSINTQFFIGDSTKKYQYLFSGILIESNSYNF</sequence>
<evidence type="ECO:0008006" key="3">
    <source>
        <dbReference type="Google" id="ProtNLM"/>
    </source>
</evidence>
<keyword evidence="2" id="KW-1185">Reference proteome</keyword>
<protein>
    <recommendedName>
        <fullName evidence="3">DKNYY family protein</fullName>
    </recommendedName>
</protein>
<comment type="caution">
    <text evidence="1">The sequence shown here is derived from an EMBL/GenBank/DDBJ whole genome shotgun (WGS) entry which is preliminary data.</text>
</comment>
<dbReference type="PROSITE" id="PS51257">
    <property type="entry name" value="PROKAR_LIPOPROTEIN"/>
    <property type="match status" value="1"/>
</dbReference>
<accession>A0ABV2LW98</accession>
<name>A0ABV2LW98_9FLAO</name>
<dbReference type="Proteomes" id="UP001549146">
    <property type="component" value="Unassembled WGS sequence"/>
</dbReference>
<evidence type="ECO:0000313" key="1">
    <source>
        <dbReference type="EMBL" id="MET3732736.1"/>
    </source>
</evidence>
<reference evidence="1 2" key="1">
    <citation type="submission" date="2024-06" db="EMBL/GenBank/DDBJ databases">
        <title>Genomic Encyclopedia of Type Strains, Phase IV (KMG-IV): sequencing the most valuable type-strain genomes for metagenomic binning, comparative biology and taxonomic classification.</title>
        <authorList>
            <person name="Goeker M."/>
        </authorList>
    </citation>
    <scope>NUCLEOTIDE SEQUENCE [LARGE SCALE GENOMIC DNA]</scope>
    <source>
        <strain evidence="1 2">DSM 29388</strain>
    </source>
</reference>
<organism evidence="1 2">
    <name type="scientific">Moheibacter stercoris</name>
    <dbReference type="NCBI Taxonomy" id="1628251"/>
    <lineage>
        <taxon>Bacteria</taxon>
        <taxon>Pseudomonadati</taxon>
        <taxon>Bacteroidota</taxon>
        <taxon>Flavobacteriia</taxon>
        <taxon>Flavobacteriales</taxon>
        <taxon>Weeksellaceae</taxon>
        <taxon>Moheibacter</taxon>
    </lineage>
</organism>
<dbReference type="RefSeq" id="WP_354510240.1">
    <property type="nucleotide sequence ID" value="NZ_JBEPMO010000018.1"/>
</dbReference>